<dbReference type="OrthoDB" id="3196680at2"/>
<protein>
    <submittedName>
        <fullName evidence="2">ATPase</fullName>
    </submittedName>
</protein>
<name>A0A369LAE7_9ACTN</name>
<gene>
    <name evidence="2" type="ORF">C1880_03970</name>
</gene>
<keyword evidence="1" id="KW-0175">Coiled coil</keyword>
<dbReference type="AlphaFoldDB" id="A0A369LAE7"/>
<keyword evidence="3" id="KW-1185">Reference proteome</keyword>
<sequence length="158" mass="17840">MDETGVLGLLEELSILLEDSKPVFGKGNLRQVDIAAAFEIMDEIRDTFPSEFSQSRQIVRERQSLLDDAEAEANRMIEDARSQAMTIASEQEIVRISQQQADQLVADARELERQTRAGAEDYADEVFGHVEQSLDTLLNNVRRCRDRLNANAMAQGRQ</sequence>
<dbReference type="RefSeq" id="WP_042434524.1">
    <property type="nucleotide sequence ID" value="NZ_CABKQR010000001.1"/>
</dbReference>
<dbReference type="STRING" id="1034345.GCA_000236865_00346"/>
<proteinExistence type="predicted"/>
<evidence type="ECO:0000256" key="1">
    <source>
        <dbReference type="SAM" id="Coils"/>
    </source>
</evidence>
<feature type="coiled-coil region" evidence="1">
    <location>
        <begin position="59"/>
        <end position="114"/>
    </location>
</feature>
<evidence type="ECO:0000313" key="2">
    <source>
        <dbReference type="EMBL" id="RDB56062.1"/>
    </source>
</evidence>
<comment type="caution">
    <text evidence="2">The sequence shown here is derived from an EMBL/GenBank/DDBJ whole genome shotgun (WGS) entry which is preliminary data.</text>
</comment>
<accession>A0A369LAE7</accession>
<dbReference type="Proteomes" id="UP000253792">
    <property type="component" value="Unassembled WGS sequence"/>
</dbReference>
<reference evidence="2 3" key="1">
    <citation type="journal article" date="2018" name="Elife">
        <title>Discovery and characterization of a prevalent human gut bacterial enzyme sufficient for the inactivation of a family of plant toxins.</title>
        <authorList>
            <person name="Koppel N."/>
            <person name="Bisanz J.E."/>
            <person name="Pandelia M.E."/>
            <person name="Turnbaugh P.J."/>
            <person name="Balskus E.P."/>
        </authorList>
    </citation>
    <scope>NUCLEOTIDE SEQUENCE [LARGE SCALE GENOMIC DNA]</scope>
    <source>
        <strain evidence="3">anaerobia AP69FAA</strain>
    </source>
</reference>
<dbReference type="EMBL" id="PPTP01000003">
    <property type="protein sequence ID" value="RDB56062.1"/>
    <property type="molecule type" value="Genomic_DNA"/>
</dbReference>
<organism evidence="2 3">
    <name type="scientific">Senegalimassilia anaerobia</name>
    <dbReference type="NCBI Taxonomy" id="1473216"/>
    <lineage>
        <taxon>Bacteria</taxon>
        <taxon>Bacillati</taxon>
        <taxon>Actinomycetota</taxon>
        <taxon>Coriobacteriia</taxon>
        <taxon>Coriobacteriales</taxon>
        <taxon>Coriobacteriaceae</taxon>
        <taxon>Senegalimassilia</taxon>
    </lineage>
</organism>
<dbReference type="GeneID" id="82935796"/>
<evidence type="ECO:0000313" key="3">
    <source>
        <dbReference type="Proteomes" id="UP000253792"/>
    </source>
</evidence>